<name>A0ABD1VA95_9LAMI</name>
<sequence>MEIEPASPPAVIAKKLWNIIRTVFYTMRKGISKSKLMFDLHMMLKRFKIASKDIGNLRLHHNYYSTFTCRPDDVLTSFISPREYEFSCSNSPVIKPKSRYKVAEEKHLVRKVFDILNQESSPLMTLPGFGNTPLVRQLRVTDSPFPLQDAEENNQQVDKDAEEFINKFYKNLKQQKKMAAALESASPYHIWAI</sequence>
<dbReference type="Proteomes" id="UP001604336">
    <property type="component" value="Unassembled WGS sequence"/>
</dbReference>
<evidence type="ECO:0000313" key="2">
    <source>
        <dbReference type="Proteomes" id="UP001604336"/>
    </source>
</evidence>
<proteinExistence type="predicted"/>
<dbReference type="PANTHER" id="PTHR33265:SF26">
    <property type="entry name" value="OS06G0554600 PROTEIN"/>
    <property type="match status" value="1"/>
</dbReference>
<dbReference type="InterPro" id="IPR008480">
    <property type="entry name" value="DUF761_pln"/>
</dbReference>
<evidence type="ECO:0000313" key="1">
    <source>
        <dbReference type="EMBL" id="KAL2534264.1"/>
    </source>
</evidence>
<comment type="caution">
    <text evidence="1">The sequence shown here is derived from an EMBL/GenBank/DDBJ whole genome shotgun (WGS) entry which is preliminary data.</text>
</comment>
<dbReference type="AlphaFoldDB" id="A0ABD1VA95"/>
<keyword evidence="2" id="KW-1185">Reference proteome</keyword>
<protein>
    <submittedName>
        <fullName evidence="1">Uncharacterized protein</fullName>
    </submittedName>
</protein>
<dbReference type="Pfam" id="PF05553">
    <property type="entry name" value="DUF761"/>
    <property type="match status" value="1"/>
</dbReference>
<reference evidence="2" key="1">
    <citation type="submission" date="2024-07" db="EMBL/GenBank/DDBJ databases">
        <title>Two chromosome-level genome assemblies of Korean endemic species Abeliophyllum distichum and Forsythia ovata (Oleaceae).</title>
        <authorList>
            <person name="Jang H."/>
        </authorList>
    </citation>
    <scope>NUCLEOTIDE SEQUENCE [LARGE SCALE GENOMIC DNA]</scope>
</reference>
<organism evidence="1 2">
    <name type="scientific">Abeliophyllum distichum</name>
    <dbReference type="NCBI Taxonomy" id="126358"/>
    <lineage>
        <taxon>Eukaryota</taxon>
        <taxon>Viridiplantae</taxon>
        <taxon>Streptophyta</taxon>
        <taxon>Embryophyta</taxon>
        <taxon>Tracheophyta</taxon>
        <taxon>Spermatophyta</taxon>
        <taxon>Magnoliopsida</taxon>
        <taxon>eudicotyledons</taxon>
        <taxon>Gunneridae</taxon>
        <taxon>Pentapetalae</taxon>
        <taxon>asterids</taxon>
        <taxon>lamiids</taxon>
        <taxon>Lamiales</taxon>
        <taxon>Oleaceae</taxon>
        <taxon>Forsythieae</taxon>
        <taxon>Abeliophyllum</taxon>
    </lineage>
</organism>
<gene>
    <name evidence="1" type="ORF">Adt_07615</name>
</gene>
<accession>A0ABD1VA95</accession>
<dbReference type="PANTHER" id="PTHR33265">
    <property type="entry name" value="AVR9/CF-9 RAPIDLY ELICITED PROTEIN-RELATED"/>
    <property type="match status" value="1"/>
</dbReference>
<dbReference type="EMBL" id="JBFOLK010000002">
    <property type="protein sequence ID" value="KAL2534264.1"/>
    <property type="molecule type" value="Genomic_DNA"/>
</dbReference>